<organism evidence="2 3">
    <name type="scientific">Phytophthora fragariae</name>
    <dbReference type="NCBI Taxonomy" id="53985"/>
    <lineage>
        <taxon>Eukaryota</taxon>
        <taxon>Sar</taxon>
        <taxon>Stramenopiles</taxon>
        <taxon>Oomycota</taxon>
        <taxon>Peronosporomycetes</taxon>
        <taxon>Peronosporales</taxon>
        <taxon>Peronosporaceae</taxon>
        <taxon>Phytophthora</taxon>
    </lineage>
</organism>
<feature type="region of interest" description="Disordered" evidence="1">
    <location>
        <begin position="477"/>
        <end position="520"/>
    </location>
</feature>
<sequence length="540" mass="59008">MATQPAPGDIAFVGPAHLSHLSNYQYVEVVSVEEASVHVSIAGPDATSGGSTYTMPLGTVQHRVVPARERDLWPGSYLAHPVAFVWTTDDGVDVWSCGVVSGYSATEDETTLHILGHEGPVRLPLVTTTAIIKADVLTYALQIGGTVNAAALTPTELLEQKTQSSWRVTDAGPEHILEYSTATRARRPEDLYSDPAIGRLPDQASATISRQTTGDISASDSNSDSISNSPGDNDDEDIQAIRHAHRPNPKRRRIELASDSGSSQYQDYRGRGRQRGLVFQPSPIDRQVHDAVVHRRHTGNAPQTLLQSVQQSDQLDFIGTPPVLRAAYHFGFGVGLSIMHFRRASPSDDVMSTENGVDMWDFSAKNSLQPPPKANTFNDLISALAAFYKFGENFYNKKTKKFIGAARDFVIAYADHSSHDSGMARLLVHWINTKFGLFRSRLVAKGIRSATRVVKQFSRMDEQLVALKESCPQLSQQAQNSLRHKAAESEGVSRSSRQSSARPATKPKIPAPVMAALPKGEDGRRQCLRFISKAGCNVTE</sequence>
<feature type="compositionally biased region" description="Basic residues" evidence="1">
    <location>
        <begin position="242"/>
        <end position="253"/>
    </location>
</feature>
<proteinExistence type="predicted"/>
<feature type="region of interest" description="Disordered" evidence="1">
    <location>
        <begin position="187"/>
        <end position="276"/>
    </location>
</feature>
<gene>
    <name evidence="2" type="ORF">PF002_g23621</name>
</gene>
<evidence type="ECO:0000313" key="2">
    <source>
        <dbReference type="EMBL" id="KAE9194366.1"/>
    </source>
</evidence>
<evidence type="ECO:0000256" key="1">
    <source>
        <dbReference type="SAM" id="MobiDB-lite"/>
    </source>
</evidence>
<dbReference type="EMBL" id="QXGD01002055">
    <property type="protein sequence ID" value="KAE9194366.1"/>
    <property type="molecule type" value="Genomic_DNA"/>
</dbReference>
<feature type="compositionally biased region" description="Low complexity" evidence="1">
    <location>
        <begin position="214"/>
        <end position="231"/>
    </location>
</feature>
<comment type="caution">
    <text evidence="2">The sequence shown here is derived from an EMBL/GenBank/DDBJ whole genome shotgun (WGS) entry which is preliminary data.</text>
</comment>
<protein>
    <submittedName>
        <fullName evidence="2">Uncharacterized protein</fullName>
    </submittedName>
</protein>
<feature type="compositionally biased region" description="Polar residues" evidence="1">
    <location>
        <begin position="204"/>
        <end position="213"/>
    </location>
</feature>
<name>A0A6A3X8H9_9STRA</name>
<evidence type="ECO:0000313" key="3">
    <source>
        <dbReference type="Proteomes" id="UP000440367"/>
    </source>
</evidence>
<dbReference type="AlphaFoldDB" id="A0A6A3X8H9"/>
<dbReference type="Proteomes" id="UP000440367">
    <property type="component" value="Unassembled WGS sequence"/>
</dbReference>
<reference evidence="2 3" key="1">
    <citation type="submission" date="2018-08" db="EMBL/GenBank/DDBJ databases">
        <title>Genomic investigation of the strawberry pathogen Phytophthora fragariae indicates pathogenicity is determined by transcriptional variation in three key races.</title>
        <authorList>
            <person name="Adams T.M."/>
            <person name="Armitage A.D."/>
            <person name="Sobczyk M.K."/>
            <person name="Bates H.J."/>
            <person name="Dunwell J.M."/>
            <person name="Nellist C.F."/>
            <person name="Harrison R.J."/>
        </authorList>
    </citation>
    <scope>NUCLEOTIDE SEQUENCE [LARGE SCALE GENOMIC DNA]</scope>
    <source>
        <strain evidence="2 3">BC-1</strain>
    </source>
</reference>
<feature type="compositionally biased region" description="Low complexity" evidence="1">
    <location>
        <begin position="493"/>
        <end position="502"/>
    </location>
</feature>
<accession>A0A6A3X8H9</accession>